<name>A0ABS7WSX9_9BACT</name>
<evidence type="ECO:0000313" key="6">
    <source>
        <dbReference type="EMBL" id="MBZ7987863.1"/>
    </source>
</evidence>
<keyword evidence="6" id="KW-0328">Glycosyltransferase</keyword>
<dbReference type="NCBIfam" id="TIGR00113">
    <property type="entry name" value="queA"/>
    <property type="match status" value="1"/>
</dbReference>
<comment type="subunit">
    <text evidence="5">Monomer.</text>
</comment>
<comment type="caution">
    <text evidence="6">The sequence shown here is derived from an EMBL/GenBank/DDBJ whole genome shotgun (WGS) entry which is preliminary data.</text>
</comment>
<dbReference type="GO" id="GO:0051075">
    <property type="term" value="F:S-adenosylmethionine:tRNA ribosyltransferase-isomerase activity"/>
    <property type="evidence" value="ECO:0007669"/>
    <property type="project" value="UniProtKB-EC"/>
</dbReference>
<dbReference type="Pfam" id="PF02547">
    <property type="entry name" value="Queuosine_synth"/>
    <property type="match status" value="1"/>
</dbReference>
<dbReference type="RefSeq" id="WP_224325489.1">
    <property type="nucleotide sequence ID" value="NZ_JACGBB010000017.1"/>
</dbReference>
<reference evidence="6 7" key="1">
    <citation type="submission" date="2020-07" db="EMBL/GenBank/DDBJ databases">
        <title>Transfer of Campylobacter canadensis to the novel genus Avispirillum gen. nov., that also includes two novel species recovered from migratory waterfowl: Avispirillum anseris sp. nov. and Avispirillum brantae sp. nov.</title>
        <authorList>
            <person name="Miller W.G."/>
            <person name="Chapman M.H."/>
            <person name="Yee E."/>
            <person name="Inglis G.D."/>
        </authorList>
    </citation>
    <scope>NUCLEOTIDE SEQUENCE [LARGE SCALE GENOMIC DNA]</scope>
    <source>
        <strain evidence="6 7">L283</strain>
    </source>
</reference>
<evidence type="ECO:0000256" key="4">
    <source>
        <dbReference type="ARBA" id="ARBA00022785"/>
    </source>
</evidence>
<dbReference type="PANTHER" id="PTHR30307:SF0">
    <property type="entry name" value="S-ADENOSYLMETHIONINE:TRNA RIBOSYLTRANSFERASE-ISOMERASE"/>
    <property type="match status" value="1"/>
</dbReference>
<dbReference type="EC" id="2.4.99.17" evidence="5"/>
<dbReference type="Gene3D" id="3.40.1780.10">
    <property type="entry name" value="QueA-like"/>
    <property type="match status" value="1"/>
</dbReference>
<organism evidence="6 7">
    <name type="scientific">Campylobacter canadensis</name>
    <dbReference type="NCBI Taxonomy" id="449520"/>
    <lineage>
        <taxon>Bacteria</taxon>
        <taxon>Pseudomonadati</taxon>
        <taxon>Campylobacterota</taxon>
        <taxon>Epsilonproteobacteria</taxon>
        <taxon>Campylobacterales</taxon>
        <taxon>Campylobacteraceae</taxon>
        <taxon>Campylobacter</taxon>
    </lineage>
</organism>
<evidence type="ECO:0000256" key="2">
    <source>
        <dbReference type="ARBA" id="ARBA00022679"/>
    </source>
</evidence>
<sequence length="339" mass="39076">MNKEDELLNSYDYFLPPELIAQYPSKIASDARLLVYDRKKNAVIHDYFYNLAKFLPQCAIIFNDTKVFKARIFGNKKSGAKIELFINKILANDEFLVQIRGKVRLDDELCFDEDIKAKVKQIYDDGKKIVCFFKNDRKLNTKELLEFLEKIGHIPLPPYMKRADTKEDESTYQSIFAKNIGAVAAPTASLHFDKRLLDSLNEYKKAFITLHVGAGTFAGVECDNIKEHKMHSEYYSLSKEAIGIINSNTPILGVGTTVTRTIEFYARNKKEYGECDLFLNPFNKPIRQEYLLTNFHLPKSTLIMLVAAFIGREQTLKLYDIAIKEKYKFYSYGDGMLII</sequence>
<keyword evidence="3 5" id="KW-0949">S-adenosyl-L-methionine</keyword>
<dbReference type="InterPro" id="IPR042118">
    <property type="entry name" value="QueA_dom1"/>
</dbReference>
<comment type="function">
    <text evidence="5">Transfers and isomerizes the ribose moiety from AdoMet to the 7-aminomethyl group of 7-deazaguanine (preQ1-tRNA) to give epoxyqueuosine (oQ-tRNA).</text>
</comment>
<dbReference type="HAMAP" id="MF_00113">
    <property type="entry name" value="QueA"/>
    <property type="match status" value="1"/>
</dbReference>
<keyword evidence="1 5" id="KW-0963">Cytoplasm</keyword>
<protein>
    <recommendedName>
        <fullName evidence="5">S-adenosylmethionine:tRNA ribosyltransferase-isomerase</fullName>
        <ecNumber evidence="5">2.4.99.17</ecNumber>
    </recommendedName>
    <alternativeName>
        <fullName evidence="5">Queuosine biosynthesis protein QueA</fullName>
    </alternativeName>
</protein>
<comment type="subcellular location">
    <subcellularLocation>
        <location evidence="5">Cytoplasm</location>
    </subcellularLocation>
</comment>
<accession>A0ABS7WSX9</accession>
<comment type="catalytic activity">
    <reaction evidence="5">
        <text>7-aminomethyl-7-carbaguanosine(34) in tRNA + S-adenosyl-L-methionine = epoxyqueuosine(34) in tRNA + adenine + L-methionine + 2 H(+)</text>
        <dbReference type="Rhea" id="RHEA:32155"/>
        <dbReference type="Rhea" id="RHEA-COMP:10342"/>
        <dbReference type="Rhea" id="RHEA-COMP:18582"/>
        <dbReference type="ChEBI" id="CHEBI:15378"/>
        <dbReference type="ChEBI" id="CHEBI:16708"/>
        <dbReference type="ChEBI" id="CHEBI:57844"/>
        <dbReference type="ChEBI" id="CHEBI:59789"/>
        <dbReference type="ChEBI" id="CHEBI:82833"/>
        <dbReference type="ChEBI" id="CHEBI:194443"/>
        <dbReference type="EC" id="2.4.99.17"/>
    </reaction>
</comment>
<dbReference type="PANTHER" id="PTHR30307">
    <property type="entry name" value="S-ADENOSYLMETHIONINE:TRNA RIBOSYLTRANSFERASE-ISOMERASE"/>
    <property type="match status" value="1"/>
</dbReference>
<dbReference type="InterPro" id="IPR036100">
    <property type="entry name" value="QueA_sf"/>
</dbReference>
<evidence type="ECO:0000256" key="5">
    <source>
        <dbReference type="HAMAP-Rule" id="MF_00113"/>
    </source>
</evidence>
<keyword evidence="2 5" id="KW-0808">Transferase</keyword>
<dbReference type="SUPFAM" id="SSF111337">
    <property type="entry name" value="QueA-like"/>
    <property type="match status" value="1"/>
</dbReference>
<keyword evidence="7" id="KW-1185">Reference proteome</keyword>
<proteinExistence type="inferred from homology"/>
<gene>
    <name evidence="5 6" type="primary">queA</name>
    <name evidence="6" type="ORF">AVCANL283_07125</name>
</gene>
<keyword evidence="4 5" id="KW-0671">Queuosine biosynthesis</keyword>
<dbReference type="InterPro" id="IPR042119">
    <property type="entry name" value="QueA_dom2"/>
</dbReference>
<comment type="pathway">
    <text evidence="5">tRNA modification; tRNA-queuosine biosynthesis.</text>
</comment>
<dbReference type="Proteomes" id="UP000786183">
    <property type="component" value="Unassembled WGS sequence"/>
</dbReference>
<comment type="similarity">
    <text evidence="5">Belongs to the QueA family.</text>
</comment>
<evidence type="ECO:0000313" key="7">
    <source>
        <dbReference type="Proteomes" id="UP000786183"/>
    </source>
</evidence>
<dbReference type="InterPro" id="IPR003699">
    <property type="entry name" value="QueA"/>
</dbReference>
<evidence type="ECO:0000256" key="3">
    <source>
        <dbReference type="ARBA" id="ARBA00022691"/>
    </source>
</evidence>
<evidence type="ECO:0000256" key="1">
    <source>
        <dbReference type="ARBA" id="ARBA00022490"/>
    </source>
</evidence>
<dbReference type="EMBL" id="JACGBB010000017">
    <property type="protein sequence ID" value="MBZ7987863.1"/>
    <property type="molecule type" value="Genomic_DNA"/>
</dbReference>
<dbReference type="Gene3D" id="2.40.10.240">
    <property type="entry name" value="QueA-like"/>
    <property type="match status" value="1"/>
</dbReference>
<dbReference type="NCBIfam" id="NF001140">
    <property type="entry name" value="PRK00147.1"/>
    <property type="match status" value="1"/>
</dbReference>